<accession>A0A814WI97</accession>
<dbReference type="AlphaFoldDB" id="A0A814WI97"/>
<evidence type="ECO:0000313" key="2">
    <source>
        <dbReference type="Proteomes" id="UP000663860"/>
    </source>
</evidence>
<evidence type="ECO:0000313" key="1">
    <source>
        <dbReference type="EMBL" id="CAF1201856.1"/>
    </source>
</evidence>
<name>A0A814WI97_9BILA</name>
<protein>
    <submittedName>
        <fullName evidence="1">Uncharacterized protein</fullName>
    </submittedName>
</protein>
<dbReference type="EMBL" id="CAJNOE010000410">
    <property type="protein sequence ID" value="CAF1201856.1"/>
    <property type="molecule type" value="Genomic_DNA"/>
</dbReference>
<organism evidence="1 2">
    <name type="scientific">Adineta steineri</name>
    <dbReference type="NCBI Taxonomy" id="433720"/>
    <lineage>
        <taxon>Eukaryota</taxon>
        <taxon>Metazoa</taxon>
        <taxon>Spiralia</taxon>
        <taxon>Gnathifera</taxon>
        <taxon>Rotifera</taxon>
        <taxon>Eurotatoria</taxon>
        <taxon>Bdelloidea</taxon>
        <taxon>Adinetida</taxon>
        <taxon>Adinetidae</taxon>
        <taxon>Adineta</taxon>
    </lineage>
</organism>
<dbReference type="Proteomes" id="UP000663860">
    <property type="component" value="Unassembled WGS sequence"/>
</dbReference>
<reference evidence="1" key="1">
    <citation type="submission" date="2021-02" db="EMBL/GenBank/DDBJ databases">
        <authorList>
            <person name="Nowell W R."/>
        </authorList>
    </citation>
    <scope>NUCLEOTIDE SEQUENCE</scope>
</reference>
<proteinExistence type="predicted"/>
<sequence length="173" mass="20101">MIDASDANNTEIITNFFTILRKVIDVEEKALKQRVFDIEEKNKQSVEEYHTALINTGKRLDEQKSSLDSMTSTNNHIQLLQNKDQLTTNFDNISQQLDELKLPNRTECRIEGLDQLLTHVHTMTQQIGRIIQISESKQPNNASAPTPYKLRCFDHSDMNRFLWSDSERSYTIE</sequence>
<comment type="caution">
    <text evidence="1">The sequence shown here is derived from an EMBL/GenBank/DDBJ whole genome shotgun (WGS) entry which is preliminary data.</text>
</comment>
<gene>
    <name evidence="1" type="ORF">IZO911_LOCUS28660</name>
</gene>